<dbReference type="EMBL" id="KV425554">
    <property type="protein sequence ID" value="KZT29571.1"/>
    <property type="molecule type" value="Genomic_DNA"/>
</dbReference>
<feature type="chain" id="PRO_5007868038" description="Secreted protein" evidence="1">
    <location>
        <begin position="21"/>
        <end position="73"/>
    </location>
</feature>
<accession>A0A165VER1</accession>
<organism evidence="2 3">
    <name type="scientific">Neolentinus lepideus HHB14362 ss-1</name>
    <dbReference type="NCBI Taxonomy" id="1314782"/>
    <lineage>
        <taxon>Eukaryota</taxon>
        <taxon>Fungi</taxon>
        <taxon>Dikarya</taxon>
        <taxon>Basidiomycota</taxon>
        <taxon>Agaricomycotina</taxon>
        <taxon>Agaricomycetes</taxon>
        <taxon>Gloeophyllales</taxon>
        <taxon>Gloeophyllaceae</taxon>
        <taxon>Neolentinus</taxon>
    </lineage>
</organism>
<reference evidence="2 3" key="1">
    <citation type="journal article" date="2016" name="Mol. Biol. Evol.">
        <title>Comparative Genomics of Early-Diverging Mushroom-Forming Fungi Provides Insights into the Origins of Lignocellulose Decay Capabilities.</title>
        <authorList>
            <person name="Nagy L.G."/>
            <person name="Riley R."/>
            <person name="Tritt A."/>
            <person name="Adam C."/>
            <person name="Daum C."/>
            <person name="Floudas D."/>
            <person name="Sun H."/>
            <person name="Yadav J.S."/>
            <person name="Pangilinan J."/>
            <person name="Larsson K.H."/>
            <person name="Matsuura K."/>
            <person name="Barry K."/>
            <person name="Labutti K."/>
            <person name="Kuo R."/>
            <person name="Ohm R.A."/>
            <person name="Bhattacharya S.S."/>
            <person name="Shirouzu T."/>
            <person name="Yoshinaga Y."/>
            <person name="Martin F.M."/>
            <person name="Grigoriev I.V."/>
            <person name="Hibbett D.S."/>
        </authorList>
    </citation>
    <scope>NUCLEOTIDE SEQUENCE [LARGE SCALE GENOMIC DNA]</scope>
    <source>
        <strain evidence="2 3">HHB14362 ss-1</strain>
    </source>
</reference>
<evidence type="ECO:0008006" key="4">
    <source>
        <dbReference type="Google" id="ProtNLM"/>
    </source>
</evidence>
<keyword evidence="1" id="KW-0732">Signal</keyword>
<dbReference type="AlphaFoldDB" id="A0A165VER1"/>
<proteinExistence type="predicted"/>
<feature type="signal peptide" evidence="1">
    <location>
        <begin position="1"/>
        <end position="20"/>
    </location>
</feature>
<name>A0A165VER1_9AGAM</name>
<evidence type="ECO:0000313" key="2">
    <source>
        <dbReference type="EMBL" id="KZT29571.1"/>
    </source>
</evidence>
<gene>
    <name evidence="2" type="ORF">NEOLEDRAFT_610133</name>
</gene>
<dbReference type="Proteomes" id="UP000076761">
    <property type="component" value="Unassembled WGS sequence"/>
</dbReference>
<protein>
    <recommendedName>
        <fullName evidence="4">Secreted protein</fullName>
    </recommendedName>
</protein>
<evidence type="ECO:0000256" key="1">
    <source>
        <dbReference type="SAM" id="SignalP"/>
    </source>
</evidence>
<keyword evidence="3" id="KW-1185">Reference proteome</keyword>
<evidence type="ECO:0000313" key="3">
    <source>
        <dbReference type="Proteomes" id="UP000076761"/>
    </source>
</evidence>
<dbReference type="InParanoid" id="A0A165VER1"/>
<sequence>MRLFLIRVILSVWTFRTRVSIGIASTLLRNFLLHPFRCFYLFRRMSKFGFCFPTSRVPSRMPTSRICLHRRAR</sequence>